<dbReference type="AlphaFoldDB" id="A0A6N7UYC6"/>
<feature type="region of interest" description="Disordered" evidence="1">
    <location>
        <begin position="52"/>
        <end position="104"/>
    </location>
</feature>
<dbReference type="Proteomes" id="UP000434409">
    <property type="component" value="Unassembled WGS sequence"/>
</dbReference>
<feature type="compositionally biased region" description="Acidic residues" evidence="1">
    <location>
        <begin position="88"/>
        <end position="99"/>
    </location>
</feature>
<dbReference type="RefSeq" id="WP_154475331.1">
    <property type="nucleotide sequence ID" value="NZ_VULY01000015.1"/>
</dbReference>
<dbReference type="EMBL" id="VULY01000015">
    <property type="protein sequence ID" value="MSR92820.1"/>
    <property type="molecule type" value="Genomic_DNA"/>
</dbReference>
<feature type="signal peptide" evidence="2">
    <location>
        <begin position="1"/>
        <end position="25"/>
    </location>
</feature>
<feature type="compositionally biased region" description="Low complexity" evidence="1">
    <location>
        <begin position="52"/>
        <end position="67"/>
    </location>
</feature>
<evidence type="ECO:0000256" key="1">
    <source>
        <dbReference type="SAM" id="MobiDB-lite"/>
    </source>
</evidence>
<keyword evidence="2" id="KW-0732">Signal</keyword>
<evidence type="ECO:0000313" key="4">
    <source>
        <dbReference type="Proteomes" id="UP000434409"/>
    </source>
</evidence>
<accession>A0A6N7UYC6</accession>
<feature type="region of interest" description="Disordered" evidence="1">
    <location>
        <begin position="304"/>
        <end position="325"/>
    </location>
</feature>
<feature type="region of interest" description="Disordered" evidence="1">
    <location>
        <begin position="338"/>
        <end position="394"/>
    </location>
</feature>
<organism evidence="3 4">
    <name type="scientific">Suipraeoptans intestinalis</name>
    <dbReference type="NCBI Taxonomy" id="2606628"/>
    <lineage>
        <taxon>Bacteria</taxon>
        <taxon>Bacillati</taxon>
        <taxon>Bacillota</taxon>
        <taxon>Clostridia</taxon>
        <taxon>Lachnospirales</taxon>
        <taxon>Lachnospiraceae</taxon>
        <taxon>Suipraeoptans</taxon>
    </lineage>
</organism>
<keyword evidence="4" id="KW-1185">Reference proteome</keyword>
<feature type="compositionally biased region" description="Polar residues" evidence="1">
    <location>
        <begin position="72"/>
        <end position="84"/>
    </location>
</feature>
<sequence>MKKSRIMAWLLIAMLCISAPMTALAEGEDSKASGASSAVVPEADTLEAAAATEGEAANAGNSGQEEAVAPDSGTQILPETQSVSETAEAADAEGTDGEADASSPWQAEDFTYGMIEHTLSGCNYTREIQVQGTGILGLSDSGKEKIQVKQASGTSGESASGETIVGVGPNAFAKMGIETITFPEDMMIPYDDTVTHTITRRGNFIIKSGAFSDNNLTAMDFPEGILFIDAAAFKNNRMTEVRFPHTLWMIGNQAFASNSLRQVQLPVTCDFQFQIDNMAFADNQIRSVTLPDYTEKGLYVQLFKNPGMEGDPGRGAGQSQSGRSRSRLYVYQQRRFVPAGSDSPSGKDGRQPEILGTEADKGEDTQTVWGIRDLPMRGIRSQDFPRAGSRNGEE</sequence>
<reference evidence="3 4" key="1">
    <citation type="submission" date="2019-08" db="EMBL/GenBank/DDBJ databases">
        <title>In-depth cultivation of the pig gut microbiome towards novel bacterial diversity and tailored functional studies.</title>
        <authorList>
            <person name="Wylensek D."/>
            <person name="Hitch T.C.A."/>
            <person name="Clavel T."/>
        </authorList>
    </citation>
    <scope>NUCLEOTIDE SEQUENCE [LARGE SCALE GENOMIC DNA]</scope>
    <source>
        <strain evidence="3 4">68-1-5</strain>
    </source>
</reference>
<dbReference type="InterPro" id="IPR026906">
    <property type="entry name" value="LRR_5"/>
</dbReference>
<evidence type="ECO:0000313" key="3">
    <source>
        <dbReference type="EMBL" id="MSR92820.1"/>
    </source>
</evidence>
<protein>
    <submittedName>
        <fullName evidence="3">Leucine-rich repeat domain-containing protein</fullName>
    </submittedName>
</protein>
<gene>
    <name evidence="3" type="ORF">FYJ34_00645</name>
</gene>
<name>A0A6N7UYC6_9FIRM</name>
<evidence type="ECO:0000256" key="2">
    <source>
        <dbReference type="SAM" id="SignalP"/>
    </source>
</evidence>
<dbReference type="InterPro" id="IPR032675">
    <property type="entry name" value="LRR_dom_sf"/>
</dbReference>
<dbReference type="Pfam" id="PF13306">
    <property type="entry name" value="LRR_5"/>
    <property type="match status" value="1"/>
</dbReference>
<dbReference type="Gene3D" id="3.80.10.10">
    <property type="entry name" value="Ribonuclease Inhibitor"/>
    <property type="match status" value="1"/>
</dbReference>
<feature type="chain" id="PRO_5026897013" evidence="2">
    <location>
        <begin position="26"/>
        <end position="394"/>
    </location>
</feature>
<proteinExistence type="predicted"/>
<comment type="caution">
    <text evidence="3">The sequence shown here is derived from an EMBL/GenBank/DDBJ whole genome shotgun (WGS) entry which is preliminary data.</text>
</comment>